<evidence type="ECO:0000313" key="1">
    <source>
        <dbReference type="EMBL" id="ANF23650.1"/>
    </source>
</evidence>
<evidence type="ECO:0000313" key="2">
    <source>
        <dbReference type="Proteomes" id="UP000077787"/>
    </source>
</evidence>
<organism evidence="1 2">
    <name type="scientific">Stutzerimonas stutzeri</name>
    <name type="common">Pseudomonas stutzeri</name>
    <dbReference type="NCBI Taxonomy" id="316"/>
    <lineage>
        <taxon>Bacteria</taxon>
        <taxon>Pseudomonadati</taxon>
        <taxon>Pseudomonadota</taxon>
        <taxon>Gammaproteobacteria</taxon>
        <taxon>Pseudomonadales</taxon>
        <taxon>Pseudomonadaceae</taxon>
        <taxon>Stutzerimonas</taxon>
    </lineage>
</organism>
<evidence type="ECO:0008006" key="3">
    <source>
        <dbReference type="Google" id="ProtNLM"/>
    </source>
</evidence>
<proteinExistence type="predicted"/>
<name>A0A172WJR2_STUST</name>
<gene>
    <name evidence="1" type="ORF">PS273GM_00085</name>
</gene>
<protein>
    <recommendedName>
        <fullName evidence="3">Uracil-DNA glycosylase-like domain-containing protein</fullName>
    </recommendedName>
</protein>
<dbReference type="OrthoDB" id="1149978at2"/>
<dbReference type="EMBL" id="CP015641">
    <property type="protein sequence ID" value="ANF23650.1"/>
    <property type="molecule type" value="Genomic_DNA"/>
</dbReference>
<accession>A0A172WJR2</accession>
<sequence>MQSRWSETLDSELLTISHYRLYPSLLPWVGHQYESQEIRLLIVGESHYLHIDSKYHLDDKAWYTGLDTSKYNDRNWFFTRGVINNGLRTDWKDKSKLIFKNIEKALLASGFGDGAEHSPFDQIAYMNYFQRPAQVTGKSLVHTPLDQERSAEVFIDVTKALKPDVVIFCSKLAWKTMRSSEVANTMGSARFAVTPHPATRWWHTKMKKHNGKSGKDLFIEAISEVAWK</sequence>
<dbReference type="AlphaFoldDB" id="A0A172WJR2"/>
<dbReference type="Proteomes" id="UP000077787">
    <property type="component" value="Chromosome"/>
</dbReference>
<reference evidence="1 2" key="1">
    <citation type="submission" date="2016-05" db="EMBL/GenBank/DDBJ databases">
        <title>Genome sequence of Pseudomonas stutzeri 273 and identification of the exopolysaccharide biosynthesis locus.</title>
        <authorList>
            <person name="Wu S."/>
            <person name="Sun C."/>
        </authorList>
    </citation>
    <scope>NUCLEOTIDE SEQUENCE [LARGE SCALE GENOMIC DNA]</scope>
    <source>
        <strain evidence="1 2">273</strain>
    </source>
</reference>
<dbReference type="RefSeq" id="WP_045425567.1">
    <property type="nucleotide sequence ID" value="NZ_CP015641.1"/>
</dbReference>